<feature type="transmembrane region" description="Helical" evidence="7">
    <location>
        <begin position="30"/>
        <end position="49"/>
    </location>
</feature>
<dbReference type="Gene3D" id="1.10.8.540">
    <property type="entry name" value="FHIPEP family, domain 3"/>
    <property type="match status" value="1"/>
</dbReference>
<dbReference type="InterPro" id="IPR006301">
    <property type="entry name" value="FlhA"/>
</dbReference>
<dbReference type="Gene3D" id="3.40.50.12790">
    <property type="entry name" value="FHIPEP family, domain 4"/>
    <property type="match status" value="1"/>
</dbReference>
<dbReference type="PIRSF" id="PIRSF005419">
    <property type="entry name" value="FlhA"/>
    <property type="match status" value="1"/>
</dbReference>
<dbReference type="PRINTS" id="PR00949">
    <property type="entry name" value="TYPE3IMAPROT"/>
</dbReference>
<keyword evidence="8" id="KW-0282">Flagellum</keyword>
<dbReference type="NCBIfam" id="TIGR01398">
    <property type="entry name" value="FlhA"/>
    <property type="match status" value="1"/>
</dbReference>
<reference evidence="8 9" key="1">
    <citation type="submission" date="2023-07" db="EMBL/GenBank/DDBJ databases">
        <title>Genomic Encyclopedia of Type Strains, Phase IV (KMG-IV): sequencing the most valuable type-strain genomes for metagenomic binning, comparative biology and taxonomic classification.</title>
        <authorList>
            <person name="Goeker M."/>
        </authorList>
    </citation>
    <scope>NUCLEOTIDE SEQUENCE [LARGE SCALE GENOMIC DNA]</scope>
    <source>
        <strain evidence="8 9">DSM 4006</strain>
    </source>
</reference>
<accession>A0ABT9XJQ7</accession>
<dbReference type="InterPro" id="IPR042194">
    <property type="entry name" value="FHIPEP_1"/>
</dbReference>
<evidence type="ECO:0000313" key="9">
    <source>
        <dbReference type="Proteomes" id="UP001232973"/>
    </source>
</evidence>
<dbReference type="InterPro" id="IPR042196">
    <property type="entry name" value="FHIPEP_4"/>
</dbReference>
<gene>
    <name evidence="7" type="primary">flhA</name>
    <name evidence="8" type="ORF">J2S03_002408</name>
</gene>
<dbReference type="Gene3D" id="3.40.30.60">
    <property type="entry name" value="FHIPEP family, domain 1"/>
    <property type="match status" value="1"/>
</dbReference>
<evidence type="ECO:0000256" key="7">
    <source>
        <dbReference type="RuleBase" id="RU364093"/>
    </source>
</evidence>
<keyword evidence="7" id="KW-1006">Bacterial flagellum protein export</keyword>
<organism evidence="8 9">
    <name type="scientific">Alicyclobacillus cycloheptanicus</name>
    <dbReference type="NCBI Taxonomy" id="1457"/>
    <lineage>
        <taxon>Bacteria</taxon>
        <taxon>Bacillati</taxon>
        <taxon>Bacillota</taxon>
        <taxon>Bacilli</taxon>
        <taxon>Bacillales</taxon>
        <taxon>Alicyclobacillaceae</taxon>
        <taxon>Alicyclobacillus</taxon>
    </lineage>
</organism>
<evidence type="ECO:0000256" key="5">
    <source>
        <dbReference type="ARBA" id="ARBA00022989"/>
    </source>
</evidence>
<feature type="transmembrane region" description="Helical" evidence="7">
    <location>
        <begin position="93"/>
        <end position="119"/>
    </location>
</feature>
<keyword evidence="3 7" id="KW-1003">Cell membrane</keyword>
<protein>
    <recommendedName>
        <fullName evidence="7">Flagellar biosynthesis protein FlhA</fullName>
    </recommendedName>
</protein>
<feature type="transmembrane region" description="Helical" evidence="7">
    <location>
        <begin position="188"/>
        <end position="209"/>
    </location>
</feature>
<dbReference type="EMBL" id="JAUSTP010000020">
    <property type="protein sequence ID" value="MDQ0190541.1"/>
    <property type="molecule type" value="Genomic_DNA"/>
</dbReference>
<feature type="transmembrane region" description="Helical" evidence="7">
    <location>
        <begin position="230"/>
        <end position="251"/>
    </location>
</feature>
<evidence type="ECO:0000256" key="3">
    <source>
        <dbReference type="ARBA" id="ARBA00022475"/>
    </source>
</evidence>
<dbReference type="Proteomes" id="UP001232973">
    <property type="component" value="Unassembled WGS sequence"/>
</dbReference>
<evidence type="ECO:0000256" key="6">
    <source>
        <dbReference type="ARBA" id="ARBA00023136"/>
    </source>
</evidence>
<keyword evidence="9" id="KW-1185">Reference proteome</keyword>
<comment type="caution">
    <text evidence="8">The sequence shown here is derived from an EMBL/GenBank/DDBJ whole genome shotgun (WGS) entry which is preliminary data.</text>
</comment>
<dbReference type="InterPro" id="IPR042193">
    <property type="entry name" value="FHIPEP_3"/>
</dbReference>
<dbReference type="PANTHER" id="PTHR30161:SF1">
    <property type="entry name" value="FLAGELLAR BIOSYNTHESIS PROTEIN FLHA-RELATED"/>
    <property type="match status" value="1"/>
</dbReference>
<keyword evidence="4 7" id="KW-0812">Transmembrane</keyword>
<keyword evidence="8" id="KW-0969">Cilium</keyword>
<dbReference type="InterPro" id="IPR001712">
    <property type="entry name" value="T3SS_FHIPEP"/>
</dbReference>
<evidence type="ECO:0000256" key="4">
    <source>
        <dbReference type="ARBA" id="ARBA00022692"/>
    </source>
</evidence>
<keyword evidence="7" id="KW-0653">Protein transport</keyword>
<feature type="transmembrane region" description="Helical" evidence="7">
    <location>
        <begin position="271"/>
        <end position="301"/>
    </location>
</feature>
<keyword evidence="6 7" id="KW-0472">Membrane</keyword>
<name>A0ABT9XJQ7_9BACL</name>
<evidence type="ECO:0000313" key="8">
    <source>
        <dbReference type="EMBL" id="MDQ0190541.1"/>
    </source>
</evidence>
<dbReference type="PANTHER" id="PTHR30161">
    <property type="entry name" value="FLAGELLAR EXPORT PROTEIN, MEMBRANE FLHA SUBUNIT-RELATED"/>
    <property type="match status" value="1"/>
</dbReference>
<proteinExistence type="inferred from homology"/>
<keyword evidence="7" id="KW-0813">Transport</keyword>
<feature type="transmembrane region" description="Helical" evidence="7">
    <location>
        <begin position="6"/>
        <end position="23"/>
    </location>
</feature>
<feature type="transmembrane region" description="Helical" evidence="7">
    <location>
        <begin position="55"/>
        <end position="72"/>
    </location>
</feature>
<comment type="function">
    <text evidence="7">Required for formation of the rod structure of the flagellar apparatus. Together with FliI and FliH, may constitute the export apparatus of flagellin.</text>
</comment>
<evidence type="ECO:0000256" key="1">
    <source>
        <dbReference type="ARBA" id="ARBA00004651"/>
    </source>
</evidence>
<comment type="similarity">
    <text evidence="2 7">Belongs to the FHIPEP (flagella/HR/invasion proteins export pore) family.</text>
</comment>
<keyword evidence="5 7" id="KW-1133">Transmembrane helix</keyword>
<dbReference type="Pfam" id="PF00771">
    <property type="entry name" value="FHIPEP"/>
    <property type="match status" value="1"/>
</dbReference>
<keyword evidence="8" id="KW-0966">Cell projection</keyword>
<sequence>MKRSDLVIMIGVIGIVVMMVIPMSRGLLDVLLIINLFVSMTVLLVSMNTKEPLDFSVFPSLLLITTLYRLALNVSSTRLILTQHDAGAVIQTFGEFVTSGNIVVGFIVFLILVIIQFIVITRGAERVAEVAARFTLDAMPGKQIAIDADLNSGLITEQEARQRRQTIEREADFYGAMDGASKFVKGDAIASMLIVAINVIGGFIIGMVVNHMPWNTAASTYTVLSVGDGLVSQIPALLLSTATGLMVTRAASEANLGSDVIQQVFSFPRTLYIVAAAIFLLGFTPIGFVLTVPVSAGALLLGLSVSRAARRAQAQEAEQAVRSEQAQTKKPESVLSLLSVEPIEFEFGYALVPLVDAKQGGDLLDRVVMIRRQMALELGLVIPVIRLRDNVQLKPSEYVIKIRGTEVAGGELMLGHWLAMSPGVDDPSIVGVPTKDPAFGLPALWVGPEMRSKAEMVGYTVVDPGSVVATHLTEVLKRHAHELLGRQETKALLDNLKTTAPAVVEDVIPNVLTLGQVQRVLENLLQEKVSIRDLVTILETLADVGRQTKDPDVLTEQVRQALARQICHQFRVPGQPLSVITFAPPVEERLSEALVQQEGASFIGLEPALSQQIFKRVREESAKLTALGKTPILLTHPQLRLPVRRWMARYVPDVAVLSYNELDPAVEVESGGVVNL</sequence>
<comment type="subcellular location">
    <subcellularLocation>
        <location evidence="1 7">Cell membrane</location>
        <topology evidence="1 7">Multi-pass membrane protein</topology>
    </subcellularLocation>
</comment>
<keyword evidence="7" id="KW-1005">Bacterial flagellum biogenesis</keyword>
<dbReference type="RefSeq" id="WP_274456111.1">
    <property type="nucleotide sequence ID" value="NZ_CP067097.1"/>
</dbReference>
<evidence type="ECO:0000256" key="2">
    <source>
        <dbReference type="ARBA" id="ARBA00008835"/>
    </source>
</evidence>